<name>A0ABX9DCM7_9RHOB</name>
<reference evidence="1 2" key="1">
    <citation type="submission" date="2017-01" db="EMBL/GenBank/DDBJ databases">
        <title>Genome sequence of Rhodovulum viride JA756.</title>
        <authorList>
            <person name="Lakshmi K.V."/>
            <person name="Tushar L.D."/>
            <person name="Sasikala C."/>
            <person name="Venkataramana C."/>
        </authorList>
    </citation>
    <scope>NUCLEOTIDE SEQUENCE [LARGE SCALE GENOMIC DNA]</scope>
    <source>
        <strain evidence="1 2">JA756</strain>
    </source>
</reference>
<dbReference type="GO" id="GO:0016740">
    <property type="term" value="F:transferase activity"/>
    <property type="evidence" value="ECO:0007669"/>
    <property type="project" value="UniProtKB-KW"/>
</dbReference>
<sequence>MGAISTYRLRLERELWKLRARRARRQLRPVADRTAQIRPGALLAFVCLRNEAVRLPYFLTYYRRLGIDHFLIVDNGSRDGSQAFLRDQPDVSLWTTGASYRQAHFGIDWLNGLLSRYGHGHWALTVDVDEFLVYPHCDTRPLRALTDWLDSAGTRSFGAMLIDTYPKGPIGAARYRAGQDPFEIACWFDSGSYRFRKDPAYRNLWIQGGPRARAWFAEAPEQAPALNKIPLVRWRRPYVYTSSTHRLLPRGLNLVYDETGGEKTCGALLHAKFLDCFAARAAEEAERREHYADGREYRAYRSGLDRGAELWCEGSETYAGWRQLDLLGLISQGNWA</sequence>
<gene>
    <name evidence="1" type="ORF">BYZ73_17420</name>
</gene>
<evidence type="ECO:0000313" key="2">
    <source>
        <dbReference type="Proteomes" id="UP000248659"/>
    </source>
</evidence>
<dbReference type="Proteomes" id="UP000248659">
    <property type="component" value="Unassembled WGS sequence"/>
</dbReference>
<proteinExistence type="predicted"/>
<evidence type="ECO:0000313" key="1">
    <source>
        <dbReference type="EMBL" id="RAP40065.1"/>
    </source>
</evidence>
<keyword evidence="1" id="KW-0808">Transferase</keyword>
<accession>A0ABX9DCM7</accession>
<keyword evidence="2" id="KW-1185">Reference proteome</keyword>
<dbReference type="EMBL" id="MUAV01000025">
    <property type="protein sequence ID" value="RAP40065.1"/>
    <property type="molecule type" value="Genomic_DNA"/>
</dbReference>
<dbReference type="RefSeq" id="WP_112316952.1">
    <property type="nucleotide sequence ID" value="NZ_MUAV01000025.1"/>
</dbReference>
<comment type="caution">
    <text evidence="1">The sequence shown here is derived from an EMBL/GenBank/DDBJ whole genome shotgun (WGS) entry which is preliminary data.</text>
</comment>
<protein>
    <submittedName>
        <fullName evidence="1">Glycosyl transferase family 2</fullName>
    </submittedName>
</protein>
<organism evidence="1 2">
    <name type="scientific">Rhodovulum viride</name>
    <dbReference type="NCBI Taxonomy" id="1231134"/>
    <lineage>
        <taxon>Bacteria</taxon>
        <taxon>Pseudomonadati</taxon>
        <taxon>Pseudomonadota</taxon>
        <taxon>Alphaproteobacteria</taxon>
        <taxon>Rhodobacterales</taxon>
        <taxon>Paracoccaceae</taxon>
        <taxon>Rhodovulum</taxon>
    </lineage>
</organism>
<dbReference type="Pfam" id="PF13704">
    <property type="entry name" value="Glyco_tranf_2_4"/>
    <property type="match status" value="1"/>
</dbReference>